<reference evidence="8 10" key="2">
    <citation type="journal article" date="2018" name="Genome Res.">
        <title>The genomic architecture and molecular evolution of ant odorant receptors.</title>
        <authorList>
            <person name="McKenzie S.K."/>
            <person name="Kronauer D.J.C."/>
        </authorList>
    </citation>
    <scope>NUCLEOTIDE SEQUENCE [LARGE SCALE GENOMIC DNA]</scope>
    <source>
        <strain evidence="8">Clonal line C1</strain>
    </source>
</reference>
<dbReference type="Pfam" id="PF05195">
    <property type="entry name" value="AMP_N"/>
    <property type="match status" value="1"/>
</dbReference>
<dbReference type="SUPFAM" id="SSF55920">
    <property type="entry name" value="Creatinase/aminopeptidase"/>
    <property type="match status" value="1"/>
</dbReference>
<dbReference type="OrthoDB" id="4215474at2759"/>
<dbReference type="PANTHER" id="PTHR43226">
    <property type="entry name" value="XAA-PRO AMINOPEPTIDASE 3"/>
    <property type="match status" value="1"/>
</dbReference>
<dbReference type="Proteomes" id="UP000053097">
    <property type="component" value="Unassembled WGS sequence"/>
</dbReference>
<dbReference type="GO" id="GO:0070006">
    <property type="term" value="F:metalloaminopeptidase activity"/>
    <property type="evidence" value="ECO:0007669"/>
    <property type="project" value="InterPro"/>
</dbReference>
<comment type="similarity">
    <text evidence="2">Belongs to the peptidase M24B family.</text>
</comment>
<keyword evidence="9" id="KW-1185">Reference proteome</keyword>
<evidence type="ECO:0000313" key="8">
    <source>
        <dbReference type="EMBL" id="RLU17869.1"/>
    </source>
</evidence>
<reference evidence="7 9" key="1">
    <citation type="journal article" date="2014" name="Curr. Biol.">
        <title>The genome of the clonal raider ant Cerapachys biroi.</title>
        <authorList>
            <person name="Oxley P.R."/>
            <person name="Ji L."/>
            <person name="Fetter-Pruneda I."/>
            <person name="McKenzie S.K."/>
            <person name="Li C."/>
            <person name="Hu H."/>
            <person name="Zhang G."/>
            <person name="Kronauer D.J."/>
        </authorList>
    </citation>
    <scope>NUCLEOTIDE SEQUENCE [LARGE SCALE GENOMIC DNA]</scope>
</reference>
<dbReference type="Proteomes" id="UP000279307">
    <property type="component" value="Chromosome 10"/>
</dbReference>
<keyword evidence="7" id="KW-0031">Aminopeptidase</keyword>
<gene>
    <name evidence="8" type="ORF">DMN91_010108</name>
    <name evidence="7" type="ORF">X777_02995</name>
</gene>
<dbReference type="SUPFAM" id="SSF53092">
    <property type="entry name" value="Creatinase/prolidase N-terminal domain"/>
    <property type="match status" value="1"/>
</dbReference>
<evidence type="ECO:0000259" key="6">
    <source>
        <dbReference type="SMART" id="SM01011"/>
    </source>
</evidence>
<evidence type="ECO:0000313" key="10">
    <source>
        <dbReference type="Proteomes" id="UP000279307"/>
    </source>
</evidence>
<accession>A0A026WL28</accession>
<evidence type="ECO:0000313" key="7">
    <source>
        <dbReference type="EMBL" id="EZA56376.1"/>
    </source>
</evidence>
<dbReference type="PRINTS" id="PR00599">
    <property type="entry name" value="MAPEPTIDASE"/>
</dbReference>
<dbReference type="FunFam" id="3.90.230.10:FF:000002">
    <property type="entry name" value="Xaa-Pro aminopeptidase 3"/>
    <property type="match status" value="1"/>
</dbReference>
<dbReference type="Pfam" id="PF00557">
    <property type="entry name" value="Peptidase_M24"/>
    <property type="match status" value="1"/>
</dbReference>
<dbReference type="CDD" id="cd01087">
    <property type="entry name" value="Prolidase"/>
    <property type="match status" value="1"/>
</dbReference>
<dbReference type="Gene3D" id="3.90.230.10">
    <property type="entry name" value="Creatinase/methionine aminopeptidase superfamily"/>
    <property type="match status" value="1"/>
</dbReference>
<dbReference type="SMART" id="SM01011">
    <property type="entry name" value="AMP_N"/>
    <property type="match status" value="1"/>
</dbReference>
<keyword evidence="5" id="KW-0464">Manganese</keyword>
<dbReference type="EMBL" id="QOIP01000010">
    <property type="protein sequence ID" value="RLU17869.1"/>
    <property type="molecule type" value="Genomic_DNA"/>
</dbReference>
<dbReference type="OMA" id="DSYFWYL"/>
<dbReference type="InterPro" id="IPR001714">
    <property type="entry name" value="Pept_M24_MAP"/>
</dbReference>
<evidence type="ECO:0000313" key="9">
    <source>
        <dbReference type="Proteomes" id="UP000053097"/>
    </source>
</evidence>
<dbReference type="PANTHER" id="PTHR43226:SF4">
    <property type="entry name" value="XAA-PRO AMINOPEPTIDASE 3"/>
    <property type="match status" value="1"/>
</dbReference>
<dbReference type="GO" id="GO:0005739">
    <property type="term" value="C:mitochondrion"/>
    <property type="evidence" value="ECO:0007669"/>
    <property type="project" value="TreeGrafter"/>
</dbReference>
<dbReference type="InterPro" id="IPR052433">
    <property type="entry name" value="X-Pro_dipept-like"/>
</dbReference>
<comment type="cofactor">
    <cofactor evidence="1">
        <name>Mn(2+)</name>
        <dbReference type="ChEBI" id="CHEBI:29035"/>
    </cofactor>
</comment>
<dbReference type="Gene3D" id="3.40.350.10">
    <property type="entry name" value="Creatinase/prolidase N-terminal domain"/>
    <property type="match status" value="1"/>
</dbReference>
<evidence type="ECO:0000256" key="2">
    <source>
        <dbReference type="ARBA" id="ARBA00008766"/>
    </source>
</evidence>
<dbReference type="InterPro" id="IPR000994">
    <property type="entry name" value="Pept_M24"/>
</dbReference>
<dbReference type="GO" id="GO:0006508">
    <property type="term" value="P:proteolysis"/>
    <property type="evidence" value="ECO:0007669"/>
    <property type="project" value="TreeGrafter"/>
</dbReference>
<dbReference type="GO" id="GO:0030145">
    <property type="term" value="F:manganese ion binding"/>
    <property type="evidence" value="ECO:0007669"/>
    <property type="project" value="InterPro"/>
</dbReference>
<evidence type="ECO:0000256" key="1">
    <source>
        <dbReference type="ARBA" id="ARBA00001936"/>
    </source>
</evidence>
<dbReference type="InterPro" id="IPR036005">
    <property type="entry name" value="Creatinase/aminopeptidase-like"/>
</dbReference>
<dbReference type="STRING" id="2015173.A0A026WL28"/>
<keyword evidence="4" id="KW-0378">Hydrolase</keyword>
<keyword evidence="3" id="KW-0479">Metal-binding</keyword>
<feature type="domain" description="Aminopeptidase P N-terminal" evidence="6">
    <location>
        <begin position="68"/>
        <end position="211"/>
    </location>
</feature>
<evidence type="ECO:0000256" key="5">
    <source>
        <dbReference type="ARBA" id="ARBA00023211"/>
    </source>
</evidence>
<organism evidence="7 9">
    <name type="scientific">Ooceraea biroi</name>
    <name type="common">Clonal raider ant</name>
    <name type="synonym">Cerapachys biroi</name>
    <dbReference type="NCBI Taxonomy" id="2015173"/>
    <lineage>
        <taxon>Eukaryota</taxon>
        <taxon>Metazoa</taxon>
        <taxon>Ecdysozoa</taxon>
        <taxon>Arthropoda</taxon>
        <taxon>Hexapoda</taxon>
        <taxon>Insecta</taxon>
        <taxon>Pterygota</taxon>
        <taxon>Neoptera</taxon>
        <taxon>Endopterygota</taxon>
        <taxon>Hymenoptera</taxon>
        <taxon>Apocrita</taxon>
        <taxon>Aculeata</taxon>
        <taxon>Formicoidea</taxon>
        <taxon>Formicidae</taxon>
        <taxon>Dorylinae</taxon>
        <taxon>Ooceraea</taxon>
    </lineage>
</organism>
<dbReference type="AlphaFoldDB" id="A0A026WL28"/>
<proteinExistence type="inferred from homology"/>
<evidence type="ECO:0000256" key="3">
    <source>
        <dbReference type="ARBA" id="ARBA00022723"/>
    </source>
</evidence>
<name>A0A026WL28_OOCBI</name>
<dbReference type="InterPro" id="IPR029149">
    <property type="entry name" value="Creatin/AminoP/Spt16_N"/>
</dbReference>
<reference evidence="8" key="3">
    <citation type="submission" date="2018-07" db="EMBL/GenBank/DDBJ databases">
        <authorList>
            <person name="Mckenzie S.K."/>
            <person name="Kronauer D.J.C."/>
        </authorList>
    </citation>
    <scope>NUCLEOTIDE SEQUENCE</scope>
    <source>
        <strain evidence="8">Clonal line C1</strain>
    </source>
</reference>
<sequence length="507" mass="57398">MFNSIKHSLRYNTSKFGYQVLAAFSAEAKSNLTRPECTRNAYPHTACGQPTPATHPHLLKHGEVLPGISLQELGRRRSKLVESVTLETRAKNVHRQQIVIIPASTTVYMSDKIPYVYRQNTDFLYFSGCREPDSVLVLVCRENQSSFTLFMRPRDEHSELWDGPRTSIETAIKMFGVDHALPVTEFEQFLASLIQEDKRSIVWYDHVDAIQPILHRKLCQLIKLTDNQMFASPKMLFHQIRLIKSTCEIELMRQSCQIASDAIAKTIQCSRPEMSEHQLFATVDYECRMRGAEHLAYPPVVAGGGNANVIHYISNNQIIQSGDLVLMDAGCEYHGYSSDITRTWPINGKFTPEQRVLYEIVLDVQKHLIESLKEMPSLDEAFHYMCSLLGKRLQEIGLIPKNIDDDKLVAAAYEYCPHHVSHYLGMDVHDTGKISRGIKIQPGMIITIEPGVYVSPKNPFAPSHYHGLGIRIEDDILVTENGAEILTKSCPKEVADIEDLASQNKKC</sequence>
<keyword evidence="7" id="KW-0645">Protease</keyword>
<evidence type="ECO:0000256" key="4">
    <source>
        <dbReference type="ARBA" id="ARBA00022801"/>
    </source>
</evidence>
<protein>
    <submittedName>
        <fullName evidence="7">Putative Xaa-Pro aminopeptidase</fullName>
    </submittedName>
</protein>
<dbReference type="InterPro" id="IPR007865">
    <property type="entry name" value="Aminopep_P_N"/>
</dbReference>
<dbReference type="EMBL" id="KK107167">
    <property type="protein sequence ID" value="EZA56376.1"/>
    <property type="molecule type" value="Genomic_DNA"/>
</dbReference>